<feature type="binding site" evidence="5">
    <location>
        <position position="171"/>
    </location>
    <ligand>
        <name>S-adenosyl-L-methionine</name>
        <dbReference type="ChEBI" id="CHEBI:59789"/>
    </ligand>
</feature>
<dbReference type="PANTHER" id="PTHR18895">
    <property type="entry name" value="HEMK METHYLTRANSFERASE"/>
    <property type="match status" value="1"/>
</dbReference>
<dbReference type="CDD" id="cd02440">
    <property type="entry name" value="AdoMet_MTases"/>
    <property type="match status" value="1"/>
</dbReference>
<feature type="binding site" evidence="5">
    <location>
        <begin position="119"/>
        <end position="123"/>
    </location>
    <ligand>
        <name>S-adenosyl-L-methionine</name>
        <dbReference type="ChEBI" id="CHEBI:59789"/>
    </ligand>
</feature>
<comment type="catalytic activity">
    <reaction evidence="4 5">
        <text>L-glutaminyl-[peptide chain release factor] + S-adenosyl-L-methionine = N(5)-methyl-L-glutaminyl-[peptide chain release factor] + S-adenosyl-L-homocysteine + H(+)</text>
        <dbReference type="Rhea" id="RHEA:42896"/>
        <dbReference type="Rhea" id="RHEA-COMP:10271"/>
        <dbReference type="Rhea" id="RHEA-COMP:10272"/>
        <dbReference type="ChEBI" id="CHEBI:15378"/>
        <dbReference type="ChEBI" id="CHEBI:30011"/>
        <dbReference type="ChEBI" id="CHEBI:57856"/>
        <dbReference type="ChEBI" id="CHEBI:59789"/>
        <dbReference type="ChEBI" id="CHEBI:61891"/>
        <dbReference type="EC" id="2.1.1.297"/>
    </reaction>
</comment>
<feature type="domain" description="Release factor glutamine methyltransferase N-terminal" evidence="7">
    <location>
        <begin position="9"/>
        <end position="78"/>
    </location>
</feature>
<dbReference type="SUPFAM" id="SSF53335">
    <property type="entry name" value="S-adenosyl-L-methionine-dependent methyltransferases"/>
    <property type="match status" value="1"/>
</dbReference>
<comment type="function">
    <text evidence="5">Methylates the class 1 translation termination release factors RF1/PrfA and RF2/PrfB on the glutamine residue of the universally conserved GGQ motif.</text>
</comment>
<keyword evidence="3 5" id="KW-0949">S-adenosyl-L-methionine</keyword>
<dbReference type="InterPro" id="IPR050320">
    <property type="entry name" value="N5-glutamine_MTase"/>
</dbReference>
<evidence type="ECO:0000259" key="6">
    <source>
        <dbReference type="Pfam" id="PF05175"/>
    </source>
</evidence>
<dbReference type="GO" id="GO:0032259">
    <property type="term" value="P:methylation"/>
    <property type="evidence" value="ECO:0007669"/>
    <property type="project" value="UniProtKB-KW"/>
</dbReference>
<keyword evidence="9" id="KW-1185">Reference proteome</keyword>
<dbReference type="HAMAP" id="MF_02126">
    <property type="entry name" value="RF_methyltr_PrmC"/>
    <property type="match status" value="1"/>
</dbReference>
<dbReference type="NCBIfam" id="TIGR00536">
    <property type="entry name" value="hemK_fam"/>
    <property type="match status" value="1"/>
</dbReference>
<evidence type="ECO:0000256" key="4">
    <source>
        <dbReference type="ARBA" id="ARBA00048391"/>
    </source>
</evidence>
<comment type="similarity">
    <text evidence="5">Belongs to the protein N5-glutamine methyltransferase family. PrmC subfamily.</text>
</comment>
<feature type="binding site" evidence="5">
    <location>
        <position position="142"/>
    </location>
    <ligand>
        <name>S-adenosyl-L-methionine</name>
        <dbReference type="ChEBI" id="CHEBI:59789"/>
    </ligand>
</feature>
<dbReference type="InterPro" id="IPR007848">
    <property type="entry name" value="Small_mtfrase_dom"/>
</dbReference>
<dbReference type="EC" id="2.1.1.297" evidence="5"/>
<dbReference type="Pfam" id="PF05175">
    <property type="entry name" value="MTS"/>
    <property type="match status" value="1"/>
</dbReference>
<dbReference type="Pfam" id="PF17827">
    <property type="entry name" value="PrmC_N"/>
    <property type="match status" value="1"/>
</dbReference>
<dbReference type="EMBL" id="JHEH01000029">
    <property type="protein sequence ID" value="KEP68563.1"/>
    <property type="molecule type" value="Genomic_DNA"/>
</dbReference>
<sequence length="288" mass="30809">MSAQTGLQVMNAAGARLEAAGIARADARVLMAHAFGPDMPRHALSERLAQPLPPETAHRFEEAIAARLSRQPVSQIIGARLFWKDSFRVTRDTLDPRPETETLIAAALEAPFTRLLDLGTGTGCILISLLKSMPGAQGVGTDLSPEALEVARGNGVDLGVDPRARWIASDWLAQVTGEFDLIVSNPPYIAADEMAGLSPDVRDWEPHLALSPGGDGLEPYRVMARDAGAHLTPGGRLMFEIGPTQAAAVSAELSAHGFERIEIRPDLDGRDRVVLAYKPMDTGARARG</sequence>
<proteinExistence type="inferred from homology"/>
<dbReference type="Proteomes" id="UP000027725">
    <property type="component" value="Unassembled WGS sequence"/>
</dbReference>
<feature type="domain" description="Methyltransferase small" evidence="6">
    <location>
        <begin position="103"/>
        <end position="192"/>
    </location>
</feature>
<dbReference type="AlphaFoldDB" id="A0A074THP5"/>
<dbReference type="STRING" id="1185766.SAMN05216224_107108"/>
<evidence type="ECO:0000256" key="3">
    <source>
        <dbReference type="ARBA" id="ARBA00022691"/>
    </source>
</evidence>
<organism evidence="8 9">
    <name type="scientific">Thioclava dalianensis</name>
    <dbReference type="NCBI Taxonomy" id="1185766"/>
    <lineage>
        <taxon>Bacteria</taxon>
        <taxon>Pseudomonadati</taxon>
        <taxon>Pseudomonadota</taxon>
        <taxon>Alphaproteobacteria</taxon>
        <taxon>Rhodobacterales</taxon>
        <taxon>Paracoccaceae</taxon>
        <taxon>Thioclava</taxon>
    </lineage>
</organism>
<dbReference type="PROSITE" id="PS00092">
    <property type="entry name" value="N6_MTASE"/>
    <property type="match status" value="1"/>
</dbReference>
<dbReference type="NCBIfam" id="TIGR03534">
    <property type="entry name" value="RF_mod_PrmC"/>
    <property type="match status" value="1"/>
</dbReference>
<gene>
    <name evidence="5" type="primary">prmC</name>
    <name evidence="8" type="ORF">DL1_09880</name>
</gene>
<comment type="caution">
    <text evidence="8">The sequence shown here is derived from an EMBL/GenBank/DDBJ whole genome shotgun (WGS) entry which is preliminary data.</text>
</comment>
<name>A0A074THP5_9RHOB</name>
<evidence type="ECO:0000256" key="2">
    <source>
        <dbReference type="ARBA" id="ARBA00022679"/>
    </source>
</evidence>
<evidence type="ECO:0000313" key="9">
    <source>
        <dbReference type="Proteomes" id="UP000027725"/>
    </source>
</evidence>
<evidence type="ECO:0000256" key="5">
    <source>
        <dbReference type="HAMAP-Rule" id="MF_02126"/>
    </source>
</evidence>
<dbReference type="InterPro" id="IPR019874">
    <property type="entry name" value="RF_methyltr_PrmC"/>
</dbReference>
<dbReference type="GO" id="GO:0003676">
    <property type="term" value="F:nucleic acid binding"/>
    <property type="evidence" value="ECO:0007669"/>
    <property type="project" value="InterPro"/>
</dbReference>
<dbReference type="InterPro" id="IPR002052">
    <property type="entry name" value="DNA_methylase_N6_adenine_CS"/>
</dbReference>
<feature type="binding site" evidence="5">
    <location>
        <begin position="185"/>
        <end position="188"/>
    </location>
    <ligand>
        <name>substrate</name>
    </ligand>
</feature>
<accession>A0A074THP5</accession>
<protein>
    <recommendedName>
        <fullName evidence="5">Release factor glutamine methyltransferase</fullName>
        <shortName evidence="5">RF MTase</shortName>
        <ecNumber evidence="5">2.1.1.297</ecNumber>
    </recommendedName>
    <alternativeName>
        <fullName evidence="5">N5-glutamine methyltransferase PrmC</fullName>
    </alternativeName>
    <alternativeName>
        <fullName evidence="5">Protein-(glutamine-N5) MTase PrmC</fullName>
    </alternativeName>
    <alternativeName>
        <fullName evidence="5">Protein-glutamine N-methyltransferase PrmC</fullName>
    </alternativeName>
</protein>
<evidence type="ECO:0000256" key="1">
    <source>
        <dbReference type="ARBA" id="ARBA00022603"/>
    </source>
</evidence>
<evidence type="ECO:0000259" key="7">
    <source>
        <dbReference type="Pfam" id="PF17827"/>
    </source>
</evidence>
<evidence type="ECO:0000313" key="8">
    <source>
        <dbReference type="EMBL" id="KEP68563.1"/>
    </source>
</evidence>
<feature type="binding site" evidence="5">
    <location>
        <position position="185"/>
    </location>
    <ligand>
        <name>S-adenosyl-L-methionine</name>
        <dbReference type="ChEBI" id="CHEBI:59789"/>
    </ligand>
</feature>
<dbReference type="Gene3D" id="3.40.50.150">
    <property type="entry name" value="Vaccinia Virus protein VP39"/>
    <property type="match status" value="1"/>
</dbReference>
<dbReference type="InterPro" id="IPR004556">
    <property type="entry name" value="HemK-like"/>
</dbReference>
<dbReference type="InterPro" id="IPR029063">
    <property type="entry name" value="SAM-dependent_MTases_sf"/>
</dbReference>
<reference evidence="8 9" key="1">
    <citation type="submission" date="2014-03" db="EMBL/GenBank/DDBJ databases">
        <title>The draft genome sequence of Thioclava dalianensis DLFJ1-1.</title>
        <authorList>
            <person name="Lai Q."/>
            <person name="Shao Z."/>
        </authorList>
    </citation>
    <scope>NUCLEOTIDE SEQUENCE [LARGE SCALE GENOMIC DNA]</scope>
    <source>
        <strain evidence="8 9">DLFJ1-1</strain>
    </source>
</reference>
<dbReference type="eggNOG" id="COG2890">
    <property type="taxonomic scope" value="Bacteria"/>
</dbReference>
<dbReference type="GO" id="GO:0102559">
    <property type="term" value="F:peptide chain release factor N(5)-glutamine methyltransferase activity"/>
    <property type="evidence" value="ECO:0007669"/>
    <property type="project" value="UniProtKB-EC"/>
</dbReference>
<dbReference type="PANTHER" id="PTHR18895:SF74">
    <property type="entry name" value="MTRF1L RELEASE FACTOR GLUTAMINE METHYLTRANSFERASE"/>
    <property type="match status" value="1"/>
</dbReference>
<keyword evidence="1 5" id="KW-0489">Methyltransferase</keyword>
<dbReference type="InterPro" id="IPR040758">
    <property type="entry name" value="PrmC_N"/>
</dbReference>
<dbReference type="Gene3D" id="1.10.8.10">
    <property type="entry name" value="DNA helicase RuvA subunit, C-terminal domain"/>
    <property type="match status" value="1"/>
</dbReference>
<keyword evidence="2 5" id="KW-0808">Transferase</keyword>